<evidence type="ECO:0000313" key="3">
    <source>
        <dbReference type="EMBL" id="CBA29830.1"/>
    </source>
</evidence>
<reference evidence="3" key="1">
    <citation type="journal article" date="2010" name="Nature">
        <title>The dynamic genome of Hydra.</title>
        <authorList>
            <person name="Chapman J.A."/>
            <person name="Kirkness E.F."/>
            <person name="Simakov O."/>
            <person name="Hampson S.E."/>
            <person name="Mitros T."/>
            <person name="Weinmaier T."/>
            <person name="Rattei T."/>
            <person name="Balasubramanian P.G."/>
            <person name="Borman J."/>
            <person name="Busam D."/>
            <person name="Disbennett K."/>
            <person name="Pfannkoch C."/>
            <person name="Sumin N."/>
            <person name="Sutton G."/>
            <person name="Viswanathan L."/>
            <person name="Walenz B."/>
            <person name="Goodstein D.M."/>
            <person name="Hellsten U."/>
            <person name="Kawashima T."/>
            <person name="Prochnik S.E."/>
            <person name="Putnam N.H."/>
            <person name="Shu S."/>
            <person name="Blumberg B."/>
            <person name="Dana C.E."/>
            <person name="Gee L."/>
            <person name="Kibler D.F."/>
            <person name="Law L."/>
            <person name="Lindgens D."/>
            <person name="Martinez D.E."/>
            <person name="Peng J."/>
            <person name="Wigge P.A."/>
            <person name="Bertulat B."/>
            <person name="Guder C."/>
            <person name="Nakamura Y."/>
            <person name="Ozbek S."/>
            <person name="Watanabe H."/>
            <person name="Khalturin K."/>
            <person name="Hemmrich G."/>
            <person name="Franke A."/>
            <person name="Augustin R."/>
            <person name="Fraune S."/>
            <person name="Hayakawa E."/>
            <person name="Hayakawa S."/>
            <person name="Hirose M."/>
            <person name="Hwang J."/>
            <person name="Ikeo K."/>
            <person name="Nishimiya-Fujisawa C."/>
            <person name="Ogura A."/>
            <person name="Takahashi T."/>
            <person name="Steinmetz P.R."/>
            <person name="Zhang X."/>
            <person name="Aufschnaiter R."/>
            <person name="Eder M.K."/>
            <person name="Gorny A.K."/>
            <person name="Salvenmoser W."/>
            <person name="Heimberg A.M."/>
            <person name="Wheeler B.M."/>
            <person name="Peterson K.J."/>
            <person name="Boettger A."/>
            <person name="Tischler P."/>
            <person name="Wolf A."/>
            <person name="Gojobori T."/>
            <person name="Remington K.A."/>
            <person name="Strausberg R.L."/>
            <person name="Venter J."/>
            <person name="Technau U."/>
            <person name="Hobmayer B."/>
            <person name="Bosch T.C."/>
            <person name="Holstein T.W."/>
            <person name="Fujisawa T."/>
            <person name="Bode H.R."/>
            <person name="David C.N."/>
            <person name="Rokhsar D.S."/>
            <person name="Steele R.E."/>
        </authorList>
    </citation>
    <scope>NUCLEOTIDE SEQUENCE</scope>
</reference>
<dbReference type="PANTHER" id="PTHR13847">
    <property type="entry name" value="SARCOSINE DEHYDROGENASE-RELATED"/>
    <property type="match status" value="1"/>
</dbReference>
<dbReference type="InterPro" id="IPR036188">
    <property type="entry name" value="FAD/NAD-bd_sf"/>
</dbReference>
<protein>
    <submittedName>
        <fullName evidence="3">tRNA 5-methylaminomethyl-2-thiouridine biosynthesis bifunctional protein mnmC</fullName>
    </submittedName>
</protein>
<dbReference type="EMBL" id="FN543104">
    <property type="protein sequence ID" value="CBA29830.1"/>
    <property type="molecule type" value="Genomic_DNA"/>
</dbReference>
<dbReference type="GO" id="GO:0016491">
    <property type="term" value="F:oxidoreductase activity"/>
    <property type="evidence" value="ECO:0007669"/>
    <property type="project" value="UniProtKB-KW"/>
</dbReference>
<feature type="domain" description="FAD dependent oxidoreductase" evidence="2">
    <location>
        <begin position="229"/>
        <end position="320"/>
    </location>
</feature>
<dbReference type="AlphaFoldDB" id="C9YBB1"/>
<evidence type="ECO:0000259" key="2">
    <source>
        <dbReference type="Pfam" id="PF01266"/>
    </source>
</evidence>
<proteinExistence type="predicted"/>
<dbReference type="InterPro" id="IPR006076">
    <property type="entry name" value="FAD-dep_OxRdtase"/>
</dbReference>
<dbReference type="GO" id="GO:0005737">
    <property type="term" value="C:cytoplasm"/>
    <property type="evidence" value="ECO:0007669"/>
    <property type="project" value="TreeGrafter"/>
</dbReference>
<dbReference type="Gene3D" id="3.40.50.150">
    <property type="entry name" value="Vaccinia Virus protein VP39"/>
    <property type="match status" value="1"/>
</dbReference>
<sequence>MHKATFPPAPDRQPAMQMHAPASALLQTSGLPAAWAERRAWSVLDTSFGAGHRFMATWLAWQADPQRPTMLHYVGHISLEDYEQYFSKPSLSTSDDYQALHKAASDRARGIHRLLLEKGQISLTLCIGDSKAFFADHHLFADTLWVDALHLGWDKWTAKALARLCSRGATLIADLPEGPNTAWLQEAGFVQIAATPTSNALRATFDPPWKLGAKEPPVAKLRSSSSSHCCVVGAGISGSSVAYALARRGWRVTVLDKAAHPAAGASGLPAGLVVPHISADDSPRSRLSRVGARLMLQHAEELLSHGADWAMSGVLEHRFSEGPDRSHTHAGWIKPRALVDAWLAHPCITVRYGADVHHLKHQDTNWSLLDAAGDKLLDADMVVFANAYGARAMLIASEMAPHRAATLPLTLGDLQAVHGTASLGTVPTEVARAWGTLPHNGNGCFISIQQRGDSSFWLAGSSFEPDAEPTAATMGLHRIAPLSEQHTNNLARLHVLLPDVADALAPQFHGGGPDSWSGTRCVTHDRLPLAGPVDAQGRNGLWMQVGMGARGLTFSALGAELIAARICGEPWPVESSLARSMDSQRLRKRRAVREVESDST</sequence>
<name>C9YBB1_CURXX</name>
<keyword evidence="1" id="KW-0560">Oxidoreductase</keyword>
<accession>C9YBB1</accession>
<feature type="domain" description="FAD dependent oxidoreductase" evidence="2">
    <location>
        <begin position="328"/>
        <end position="565"/>
    </location>
</feature>
<dbReference type="InterPro" id="IPR029063">
    <property type="entry name" value="SAM-dependent_MTases_sf"/>
</dbReference>
<evidence type="ECO:0000256" key="1">
    <source>
        <dbReference type="ARBA" id="ARBA00023002"/>
    </source>
</evidence>
<organism evidence="3">
    <name type="scientific">Curvibacter symbiont subsp. Hydra magnipapillata</name>
    <dbReference type="NCBI Taxonomy" id="667019"/>
    <lineage>
        <taxon>Bacteria</taxon>
        <taxon>Pseudomonadati</taxon>
        <taxon>Pseudomonadota</taxon>
        <taxon>Betaproteobacteria</taxon>
        <taxon>Burkholderiales</taxon>
        <taxon>Comamonadaceae</taxon>
        <taxon>Curvibacter</taxon>
    </lineage>
</organism>
<dbReference type="SUPFAM" id="SSF51905">
    <property type="entry name" value="FAD/NAD(P)-binding domain"/>
    <property type="match status" value="1"/>
</dbReference>
<dbReference type="PANTHER" id="PTHR13847:SF289">
    <property type="entry name" value="GLYCINE OXIDASE"/>
    <property type="match status" value="1"/>
</dbReference>
<dbReference type="Gene3D" id="3.50.50.60">
    <property type="entry name" value="FAD/NAD(P)-binding domain"/>
    <property type="match status" value="2"/>
</dbReference>
<dbReference type="Gene3D" id="3.30.9.10">
    <property type="entry name" value="D-Amino Acid Oxidase, subunit A, domain 2"/>
    <property type="match status" value="2"/>
</dbReference>
<gene>
    <name evidence="3" type="primary">mnmC</name>
    <name evidence="3" type="ORF">Csp_A14120</name>
</gene>
<dbReference type="Pfam" id="PF01266">
    <property type="entry name" value="DAO"/>
    <property type="match status" value="2"/>
</dbReference>